<evidence type="ECO:0000313" key="4">
    <source>
        <dbReference type="EMBL" id="ACZ38625.1"/>
    </source>
</evidence>
<feature type="domain" description="CBS" evidence="3">
    <location>
        <begin position="11"/>
        <end position="67"/>
    </location>
</feature>
<dbReference type="STRING" id="479434.Sthe_1190"/>
<feature type="domain" description="CBS" evidence="3">
    <location>
        <begin position="99"/>
        <end position="155"/>
    </location>
</feature>
<dbReference type="InterPro" id="IPR000644">
    <property type="entry name" value="CBS_dom"/>
</dbReference>
<dbReference type="eggNOG" id="COG0517">
    <property type="taxonomic scope" value="Bacteria"/>
</dbReference>
<evidence type="ECO:0000256" key="1">
    <source>
        <dbReference type="ARBA" id="ARBA00023122"/>
    </source>
</evidence>
<dbReference type="AlphaFoldDB" id="D1C308"/>
<dbReference type="Pfam" id="PF00571">
    <property type="entry name" value="CBS"/>
    <property type="match status" value="2"/>
</dbReference>
<dbReference type="PANTHER" id="PTHR43080:SF29">
    <property type="entry name" value="OS02G0818000 PROTEIN"/>
    <property type="match status" value="1"/>
</dbReference>
<proteinExistence type="predicted"/>
<dbReference type="KEGG" id="sti:Sthe_1190"/>
<gene>
    <name evidence="4" type="ordered locus">Sthe_1190</name>
</gene>
<keyword evidence="1 2" id="KW-0129">CBS domain</keyword>
<evidence type="ECO:0000259" key="3">
    <source>
        <dbReference type="PROSITE" id="PS51371"/>
    </source>
</evidence>
<dbReference type="PANTHER" id="PTHR43080">
    <property type="entry name" value="CBS DOMAIN-CONTAINING PROTEIN CBSX3, MITOCHONDRIAL"/>
    <property type="match status" value="1"/>
</dbReference>
<dbReference type="Gene3D" id="3.10.580.10">
    <property type="entry name" value="CBS-domain"/>
    <property type="match status" value="1"/>
</dbReference>
<dbReference type="FunCoup" id="D1C308">
    <property type="interactions" value="256"/>
</dbReference>
<protein>
    <submittedName>
        <fullName evidence="4">CBS domain containing membrane protein</fullName>
    </submittedName>
</protein>
<dbReference type="CDD" id="cd04586">
    <property type="entry name" value="CBS_pair_BON_assoc"/>
    <property type="match status" value="1"/>
</dbReference>
<evidence type="ECO:0000313" key="5">
    <source>
        <dbReference type="Proteomes" id="UP000002027"/>
    </source>
</evidence>
<dbReference type="InParanoid" id="D1C308"/>
<dbReference type="InterPro" id="IPR051257">
    <property type="entry name" value="Diverse_CBS-Domain"/>
</dbReference>
<sequence>MTIDRSIQEIMTRDVVAVTVATPVSDVARLLWKHKLTGVPVLEGRRVVGVVTEYDLIARQSEWDAPLYVVFLDAFLRVPGTGDEEQLRRILATTAGQLMSAPAITLTPDATVQDAATLMYERRVNPVPIVDDAGELVGIVSRSDIVRLMASEESSLRGD</sequence>
<dbReference type="SUPFAM" id="SSF54631">
    <property type="entry name" value="CBS-domain pair"/>
    <property type="match status" value="1"/>
</dbReference>
<reference evidence="4 5" key="2">
    <citation type="journal article" date="2010" name="Stand. Genomic Sci.">
        <title>Complete genome sequence of Desulfohalobium retbaense type strain (HR(100)).</title>
        <authorList>
            <person name="Spring S."/>
            <person name="Nolan M."/>
            <person name="Lapidus A."/>
            <person name="Glavina Del Rio T."/>
            <person name="Copeland A."/>
            <person name="Tice H."/>
            <person name="Cheng J.F."/>
            <person name="Lucas S."/>
            <person name="Land M."/>
            <person name="Chen F."/>
            <person name="Bruce D."/>
            <person name="Goodwin L."/>
            <person name="Pitluck S."/>
            <person name="Ivanova N."/>
            <person name="Mavromatis K."/>
            <person name="Mikhailova N."/>
            <person name="Pati A."/>
            <person name="Chen A."/>
            <person name="Palaniappan K."/>
            <person name="Hauser L."/>
            <person name="Chang Y.J."/>
            <person name="Jeffries C.D."/>
            <person name="Munk C."/>
            <person name="Kiss H."/>
            <person name="Chain P."/>
            <person name="Han C."/>
            <person name="Brettin T."/>
            <person name="Detter J.C."/>
            <person name="Schuler E."/>
            <person name="Goker M."/>
            <person name="Rohde M."/>
            <person name="Bristow J."/>
            <person name="Eisen J.A."/>
            <person name="Markowitz V."/>
            <person name="Hugenholtz P."/>
            <person name="Kyrpides N.C."/>
            <person name="Klenk H.P."/>
        </authorList>
    </citation>
    <scope>NUCLEOTIDE SEQUENCE [LARGE SCALE GENOMIC DNA]</scope>
    <source>
        <strain evidence="5">ATCC 49802 / DSM 20745 / S 6022</strain>
    </source>
</reference>
<evidence type="ECO:0000256" key="2">
    <source>
        <dbReference type="PROSITE-ProRule" id="PRU00703"/>
    </source>
</evidence>
<dbReference type="InterPro" id="IPR046342">
    <property type="entry name" value="CBS_dom_sf"/>
</dbReference>
<keyword evidence="5" id="KW-1185">Reference proteome</keyword>
<dbReference type="OrthoDB" id="9790355at2"/>
<dbReference type="EMBL" id="CP001823">
    <property type="protein sequence ID" value="ACZ38625.1"/>
    <property type="molecule type" value="Genomic_DNA"/>
</dbReference>
<dbReference type="RefSeq" id="WP_012871672.1">
    <property type="nucleotide sequence ID" value="NC_013523.1"/>
</dbReference>
<dbReference type="Proteomes" id="UP000002027">
    <property type="component" value="Chromosome 1"/>
</dbReference>
<dbReference type="SMART" id="SM00116">
    <property type="entry name" value="CBS"/>
    <property type="match status" value="2"/>
</dbReference>
<dbReference type="HOGENOM" id="CLU_040681_9_0_0"/>
<dbReference type="PROSITE" id="PS51371">
    <property type="entry name" value="CBS"/>
    <property type="match status" value="2"/>
</dbReference>
<name>D1C308_SPHTD</name>
<reference evidence="5" key="1">
    <citation type="submission" date="2009-11" db="EMBL/GenBank/DDBJ databases">
        <title>The complete chromosome 1 of Sphaerobacter thermophilus DSM 20745.</title>
        <authorList>
            <person name="Lucas S."/>
            <person name="Copeland A."/>
            <person name="Lapidus A."/>
            <person name="Glavina del Rio T."/>
            <person name="Dalin E."/>
            <person name="Tice H."/>
            <person name="Bruce D."/>
            <person name="Goodwin L."/>
            <person name="Pitluck S."/>
            <person name="Kyrpides N."/>
            <person name="Mavromatis K."/>
            <person name="Ivanova N."/>
            <person name="Mikhailova N."/>
            <person name="LaButti K.M."/>
            <person name="Clum A."/>
            <person name="Sun H.I."/>
            <person name="Brettin T."/>
            <person name="Detter J.C."/>
            <person name="Han C."/>
            <person name="Larimer F."/>
            <person name="Land M."/>
            <person name="Hauser L."/>
            <person name="Markowitz V."/>
            <person name="Cheng J.F."/>
            <person name="Hugenholtz P."/>
            <person name="Woyke T."/>
            <person name="Wu D."/>
            <person name="Steenblock K."/>
            <person name="Schneider S."/>
            <person name="Pukall R."/>
            <person name="Goeker M."/>
            <person name="Klenk H.P."/>
            <person name="Eisen J.A."/>
        </authorList>
    </citation>
    <scope>NUCLEOTIDE SEQUENCE [LARGE SCALE GENOMIC DNA]</scope>
    <source>
        <strain evidence="5">ATCC 49802 / DSM 20745 / S 6022</strain>
    </source>
</reference>
<accession>D1C308</accession>
<organism evidence="4 5">
    <name type="scientific">Sphaerobacter thermophilus (strain ATCC 49802 / DSM 20745 / KCCM 41009 / NCIMB 13125 / S 6022)</name>
    <dbReference type="NCBI Taxonomy" id="479434"/>
    <lineage>
        <taxon>Bacteria</taxon>
        <taxon>Pseudomonadati</taxon>
        <taxon>Thermomicrobiota</taxon>
        <taxon>Thermomicrobia</taxon>
        <taxon>Sphaerobacterales</taxon>
        <taxon>Sphaerobacterineae</taxon>
        <taxon>Sphaerobacteraceae</taxon>
        <taxon>Sphaerobacter</taxon>
    </lineage>
</organism>